<keyword evidence="2" id="KW-0548">Nucleotidyltransferase</keyword>
<keyword evidence="2" id="KW-0808">Transferase</keyword>
<dbReference type="GO" id="GO:0003964">
    <property type="term" value="F:RNA-directed DNA polymerase activity"/>
    <property type="evidence" value="ECO:0007669"/>
    <property type="project" value="UniProtKB-KW"/>
</dbReference>
<protein>
    <submittedName>
        <fullName evidence="2">Reverse transcriptase domain-containing protein</fullName>
    </submittedName>
</protein>
<reference evidence="2" key="1">
    <citation type="journal article" date="2019" name="Sci. Rep.">
        <title>Draft genome of Tanacetum cinerariifolium, the natural source of mosquito coil.</title>
        <authorList>
            <person name="Yamashiro T."/>
            <person name="Shiraishi A."/>
            <person name="Satake H."/>
            <person name="Nakayama K."/>
        </authorList>
    </citation>
    <scope>NUCLEOTIDE SEQUENCE</scope>
</reference>
<dbReference type="PANTHER" id="PTHR33067">
    <property type="entry name" value="RNA-DIRECTED DNA POLYMERASE-RELATED"/>
    <property type="match status" value="1"/>
</dbReference>
<dbReference type="InterPro" id="IPR021109">
    <property type="entry name" value="Peptidase_aspartic_dom_sf"/>
</dbReference>
<feature type="region of interest" description="Disordered" evidence="1">
    <location>
        <begin position="1"/>
        <end position="23"/>
    </location>
</feature>
<dbReference type="CDD" id="cd00303">
    <property type="entry name" value="retropepsin_like"/>
    <property type="match status" value="1"/>
</dbReference>
<keyword evidence="2" id="KW-0695">RNA-directed DNA polymerase</keyword>
<organism evidence="2">
    <name type="scientific">Tanacetum cinerariifolium</name>
    <name type="common">Dalmatian daisy</name>
    <name type="synonym">Chrysanthemum cinerariifolium</name>
    <dbReference type="NCBI Taxonomy" id="118510"/>
    <lineage>
        <taxon>Eukaryota</taxon>
        <taxon>Viridiplantae</taxon>
        <taxon>Streptophyta</taxon>
        <taxon>Embryophyta</taxon>
        <taxon>Tracheophyta</taxon>
        <taxon>Spermatophyta</taxon>
        <taxon>Magnoliopsida</taxon>
        <taxon>eudicotyledons</taxon>
        <taxon>Gunneridae</taxon>
        <taxon>Pentapetalae</taxon>
        <taxon>asterids</taxon>
        <taxon>campanulids</taxon>
        <taxon>Asterales</taxon>
        <taxon>Asteraceae</taxon>
        <taxon>Asteroideae</taxon>
        <taxon>Anthemideae</taxon>
        <taxon>Anthemidinae</taxon>
        <taxon>Tanacetum</taxon>
    </lineage>
</organism>
<evidence type="ECO:0000256" key="1">
    <source>
        <dbReference type="SAM" id="MobiDB-lite"/>
    </source>
</evidence>
<name>A0A699HCT0_TANCI</name>
<evidence type="ECO:0000313" key="2">
    <source>
        <dbReference type="EMBL" id="GEX47253.1"/>
    </source>
</evidence>
<accession>A0A699HCT0</accession>
<dbReference type="Gene3D" id="2.40.70.10">
    <property type="entry name" value="Acid Proteases"/>
    <property type="match status" value="1"/>
</dbReference>
<dbReference type="PANTHER" id="PTHR33067:SF9">
    <property type="entry name" value="RNA-DIRECTED DNA POLYMERASE"/>
    <property type="match status" value="1"/>
</dbReference>
<dbReference type="AlphaFoldDB" id="A0A699HCT0"/>
<dbReference type="EMBL" id="BKCJ010110340">
    <property type="protein sequence ID" value="GEX47253.1"/>
    <property type="molecule type" value="Genomic_DNA"/>
</dbReference>
<proteinExistence type="predicted"/>
<sequence>MRTRRSYFSPTSTIPRRSRKQTTNVVEPEFRTIVEMADNRTMAQMLQAPIEGYEDAIVVSQINANNFELKQTLINLVQSNQFTGRQDPYNHLRFFNKVTSTFRHPEKPNKTFNEAWERFKDFPRQCPHHGFSELHQLDTFYNALNPNDQDALDSAAGGNFLDKIPRKCLSIIESKSKIAASLEDKLDIRMNRFEKSFNDMKNSLVTPTAQIKAVEEEWYDLQRTSNLTTGCGETIDTELPSTEEIQPPLVQVQIEVQKDKPIEESSVVIPKAKANLPYPSRLVKEKIREKDDILAAKFMEIFRDLYFELSFADALVHMPKFAPMFKKLLNNKNKLIELTKTPLNKNCSAVVLKKLPEKLGDPGRFPIPCDFSEFDNCLALTDLGARINLMPLSIWKKLKLPTLNDTKMVLELIDRTISKPTGVAENVFVKVGKFYFPADFVVLDFVTDPRVQLIFKRPFLRGIDFESEEIENFLNDDSIPFGVEDSPFNMDEDILFLEKSSTKNLIPITHKCEVVSKNGSQSTEPINDNFSIFTTISNSLFNNDKINSDEINSHVEFNSDESTSNHNTEKSDYLDEFYGPFIPIHILEEERIRREHADHINRMEMLFTINSHEEVDAVDVLQVDNFIQNSEHEYSESEDSDFDNPPFQLPPLEPPDKRFDFEINLGN</sequence>
<gene>
    <name evidence="2" type="ORF">Tci_319228</name>
</gene>
<feature type="region of interest" description="Disordered" evidence="1">
    <location>
        <begin position="632"/>
        <end position="658"/>
    </location>
</feature>
<comment type="caution">
    <text evidence="2">The sequence shown here is derived from an EMBL/GenBank/DDBJ whole genome shotgun (WGS) entry which is preliminary data.</text>
</comment>